<keyword evidence="2" id="KW-0418">Kinase</keyword>
<organism evidence="2 3">
    <name type="scientific">Ornithinicoccus hortensis</name>
    <dbReference type="NCBI Taxonomy" id="82346"/>
    <lineage>
        <taxon>Bacteria</taxon>
        <taxon>Bacillati</taxon>
        <taxon>Actinomycetota</taxon>
        <taxon>Actinomycetes</taxon>
        <taxon>Micrococcales</taxon>
        <taxon>Intrasporangiaceae</taxon>
        <taxon>Ornithinicoccus</taxon>
    </lineage>
</organism>
<accession>A0A542YMK7</accession>
<dbReference type="Gene3D" id="3.90.1200.10">
    <property type="match status" value="1"/>
</dbReference>
<dbReference type="InterPro" id="IPR011009">
    <property type="entry name" value="Kinase-like_dom_sf"/>
</dbReference>
<protein>
    <submittedName>
        <fullName evidence="2">Aminoglycoside phosphotransferase (APT) family kinase protein</fullName>
    </submittedName>
</protein>
<dbReference type="EMBL" id="VFOP01000001">
    <property type="protein sequence ID" value="TQL49313.1"/>
    <property type="molecule type" value="Genomic_DNA"/>
</dbReference>
<keyword evidence="3" id="KW-1185">Reference proteome</keyword>
<dbReference type="InterPro" id="IPR051678">
    <property type="entry name" value="AGP_Transferase"/>
</dbReference>
<proteinExistence type="predicted"/>
<reference evidence="2 3" key="1">
    <citation type="submission" date="2019-06" db="EMBL/GenBank/DDBJ databases">
        <title>Sequencing the genomes of 1000 actinobacteria strains.</title>
        <authorList>
            <person name="Klenk H.-P."/>
        </authorList>
    </citation>
    <scope>NUCLEOTIDE SEQUENCE [LARGE SCALE GENOMIC DNA]</scope>
    <source>
        <strain evidence="2 3">DSM 12335</strain>
    </source>
</reference>
<evidence type="ECO:0000313" key="3">
    <source>
        <dbReference type="Proteomes" id="UP000319516"/>
    </source>
</evidence>
<gene>
    <name evidence="2" type="ORF">FB467_0381</name>
</gene>
<comment type="caution">
    <text evidence="2">The sequence shown here is derived from an EMBL/GenBank/DDBJ whole genome shotgun (WGS) entry which is preliminary data.</text>
</comment>
<keyword evidence="2" id="KW-0808">Transferase</keyword>
<dbReference type="SUPFAM" id="SSF56112">
    <property type="entry name" value="Protein kinase-like (PK-like)"/>
    <property type="match status" value="1"/>
</dbReference>
<evidence type="ECO:0000259" key="1">
    <source>
        <dbReference type="Pfam" id="PF01636"/>
    </source>
</evidence>
<dbReference type="Proteomes" id="UP000319516">
    <property type="component" value="Unassembled WGS sequence"/>
</dbReference>
<sequence length="303" mass="33966">MSTLHTDEVDIDDSTLRQLVDDQFPQWRGLSLRPAGHGTDNRMVRLGDELVLRLPRTPGTAEDVAKESWWLPRLSPHLPLEVPTPMGTGAPGAGYPFPWSVYRWIEGEPVDPERLRDPELFGVDLARFVRALHRIDLMGATREGTLSHYRGGRLSDLDASVRTDLEACRWLPGLDLDLTRLEAIWEDAVDQSLPAQPHTWMHSDLKPSNLVVRDGRLVGVIDFGGLSVGDPAGEHAAIWDLPAAARRSYAEELAIPRGTRVLARAWALAISLSGVPYYWETWPPFVQECLRRLRLILADPDDL</sequence>
<dbReference type="AlphaFoldDB" id="A0A542YMK7"/>
<dbReference type="PANTHER" id="PTHR21310:SF42">
    <property type="entry name" value="BIFUNCTIONAL AAC_APH"/>
    <property type="match status" value="1"/>
</dbReference>
<dbReference type="Pfam" id="PF01636">
    <property type="entry name" value="APH"/>
    <property type="match status" value="1"/>
</dbReference>
<dbReference type="Gene3D" id="3.30.200.20">
    <property type="entry name" value="Phosphorylase Kinase, domain 1"/>
    <property type="match status" value="1"/>
</dbReference>
<evidence type="ECO:0000313" key="2">
    <source>
        <dbReference type="EMBL" id="TQL49313.1"/>
    </source>
</evidence>
<dbReference type="RefSeq" id="WP_141783585.1">
    <property type="nucleotide sequence ID" value="NZ_BAAAIK010000003.1"/>
</dbReference>
<dbReference type="GO" id="GO:0016301">
    <property type="term" value="F:kinase activity"/>
    <property type="evidence" value="ECO:0007669"/>
    <property type="project" value="UniProtKB-KW"/>
</dbReference>
<dbReference type="OrthoDB" id="9797603at2"/>
<dbReference type="CDD" id="cd05155">
    <property type="entry name" value="APH_ChoK_like_1"/>
    <property type="match status" value="1"/>
</dbReference>
<dbReference type="InterPro" id="IPR002575">
    <property type="entry name" value="Aminoglycoside_PTrfase"/>
</dbReference>
<feature type="domain" description="Aminoglycoside phosphotransferase" evidence="1">
    <location>
        <begin position="32"/>
        <end position="254"/>
    </location>
</feature>
<dbReference type="PANTHER" id="PTHR21310">
    <property type="entry name" value="AMINOGLYCOSIDE PHOSPHOTRANSFERASE-RELATED-RELATED"/>
    <property type="match status" value="1"/>
</dbReference>
<name>A0A542YMK7_9MICO</name>